<dbReference type="PANTHER" id="PTHR46438">
    <property type="entry name" value="ALPHA/BETA-HYDROLASES SUPERFAMILY PROTEIN"/>
    <property type="match status" value="1"/>
</dbReference>
<evidence type="ECO:0000313" key="3">
    <source>
        <dbReference type="Proteomes" id="UP000220922"/>
    </source>
</evidence>
<dbReference type="PRINTS" id="PR00111">
    <property type="entry name" value="ABHYDROLASE"/>
</dbReference>
<dbReference type="EMBL" id="LYXE01000046">
    <property type="protein sequence ID" value="PDW00371.1"/>
    <property type="molecule type" value="Genomic_DNA"/>
</dbReference>
<evidence type="ECO:0000259" key="1">
    <source>
        <dbReference type="Pfam" id="PF12697"/>
    </source>
</evidence>
<organism evidence="2 3">
    <name type="scientific">Candidatus Chloroploca asiatica</name>
    <dbReference type="NCBI Taxonomy" id="1506545"/>
    <lineage>
        <taxon>Bacteria</taxon>
        <taxon>Bacillati</taxon>
        <taxon>Chloroflexota</taxon>
        <taxon>Chloroflexia</taxon>
        <taxon>Chloroflexales</taxon>
        <taxon>Chloroflexineae</taxon>
        <taxon>Oscillochloridaceae</taxon>
        <taxon>Candidatus Chloroploca</taxon>
    </lineage>
</organism>
<keyword evidence="3" id="KW-1185">Reference proteome</keyword>
<dbReference type="Proteomes" id="UP000220922">
    <property type="component" value="Unassembled WGS sequence"/>
</dbReference>
<dbReference type="InterPro" id="IPR029058">
    <property type="entry name" value="AB_hydrolase_fold"/>
</dbReference>
<dbReference type="Gene3D" id="3.40.50.1820">
    <property type="entry name" value="alpha/beta hydrolase"/>
    <property type="match status" value="1"/>
</dbReference>
<accession>A0A2H3L5Y8</accession>
<reference evidence="2 3" key="1">
    <citation type="submission" date="2016-05" db="EMBL/GenBank/DDBJ databases">
        <authorList>
            <person name="Lavstsen T."/>
            <person name="Jespersen J.S."/>
        </authorList>
    </citation>
    <scope>NUCLEOTIDE SEQUENCE [LARGE SCALE GENOMIC DNA]</scope>
    <source>
        <strain evidence="2 3">B7-9</strain>
    </source>
</reference>
<dbReference type="PANTHER" id="PTHR46438:SF11">
    <property type="entry name" value="LIPASE-RELATED"/>
    <property type="match status" value="1"/>
</dbReference>
<dbReference type="GO" id="GO:0016787">
    <property type="term" value="F:hydrolase activity"/>
    <property type="evidence" value="ECO:0007669"/>
    <property type="project" value="UniProtKB-KW"/>
</dbReference>
<dbReference type="Pfam" id="PF12697">
    <property type="entry name" value="Abhydrolase_6"/>
    <property type="match status" value="1"/>
</dbReference>
<gene>
    <name evidence="2" type="ORF">A9Q02_09970</name>
</gene>
<dbReference type="OrthoDB" id="9773293at2"/>
<protein>
    <submittedName>
        <fullName evidence="2">Alpha/beta hydrolase</fullName>
    </submittedName>
</protein>
<feature type="domain" description="AB hydrolase-1" evidence="1">
    <location>
        <begin position="41"/>
        <end position="283"/>
    </location>
</feature>
<evidence type="ECO:0000313" key="2">
    <source>
        <dbReference type="EMBL" id="PDW00371.1"/>
    </source>
</evidence>
<keyword evidence="2" id="KW-0378">Hydrolase</keyword>
<comment type="caution">
    <text evidence="2">The sequence shown here is derived from an EMBL/GenBank/DDBJ whole genome shotgun (WGS) entry which is preliminary data.</text>
</comment>
<dbReference type="InterPro" id="IPR000073">
    <property type="entry name" value="AB_hydrolase_1"/>
</dbReference>
<sequence length="293" mass="32422">MQVETSARHEERRYSVTEHYLDGPLGPTRYWASTPVQGLPVVFIHGYGALIDHWRKIVRSVAREHTFYALDLYGFGYSARPEGQPSKVRWAEQIAHFVQNVVGGPAVIVGHSMGGVAATEFTRRFPELTRALILVNSSGMQLYERPLTPTDQVLLSLIGAPVIGETVAGIFGNEWGVRQSLLASYHRKEAVTPELVETFSGPLRRFGANSYLAVTRSSVRFGIDMQPGEYNGPTLLIWGAEDRSIPPSDAEAIKQRILPQAEIAILPDTGHCPFDETPELFTDALLPWLAKLG</sequence>
<dbReference type="AlphaFoldDB" id="A0A2H3L5Y8"/>
<proteinExistence type="predicted"/>
<dbReference type="SUPFAM" id="SSF53474">
    <property type="entry name" value="alpha/beta-Hydrolases"/>
    <property type="match status" value="1"/>
</dbReference>
<name>A0A2H3L5Y8_9CHLR</name>